<reference evidence="10" key="2">
    <citation type="submission" date="2025-08" db="UniProtKB">
        <authorList>
            <consortium name="Ensembl"/>
        </authorList>
    </citation>
    <scope>IDENTIFICATION</scope>
    <source>
        <strain evidence="10">broiler</strain>
    </source>
</reference>
<evidence type="ECO:0000259" key="9">
    <source>
        <dbReference type="PROSITE" id="PS50157"/>
    </source>
</evidence>
<keyword evidence="6" id="KW-0539">Nucleus</keyword>
<keyword evidence="5" id="KW-0862">Zinc</keyword>
<protein>
    <recommendedName>
        <fullName evidence="9">C2H2-type domain-containing protein</fullName>
    </recommendedName>
</protein>
<proteinExistence type="predicted"/>
<feature type="compositionally biased region" description="Low complexity" evidence="8">
    <location>
        <begin position="743"/>
        <end position="760"/>
    </location>
</feature>
<evidence type="ECO:0000256" key="4">
    <source>
        <dbReference type="ARBA" id="ARBA00022771"/>
    </source>
</evidence>
<evidence type="ECO:0000256" key="7">
    <source>
        <dbReference type="PROSITE-ProRule" id="PRU00042"/>
    </source>
</evidence>
<feature type="domain" description="C2H2-type" evidence="9">
    <location>
        <begin position="299"/>
        <end position="326"/>
    </location>
</feature>
<dbReference type="PROSITE" id="PS50157">
    <property type="entry name" value="ZINC_FINGER_C2H2_2"/>
    <property type="match status" value="8"/>
</dbReference>
<dbReference type="InterPro" id="IPR036236">
    <property type="entry name" value="Znf_C2H2_sf"/>
</dbReference>
<dbReference type="Ensembl" id="ENSGALT00010003903.1">
    <property type="protein sequence ID" value="ENSGALP00010002207.1"/>
    <property type="gene ID" value="ENSGALG00010001703.1"/>
</dbReference>
<dbReference type="GO" id="GO:0005634">
    <property type="term" value="C:nucleus"/>
    <property type="evidence" value="ECO:0000318"/>
    <property type="project" value="GO_Central"/>
</dbReference>
<dbReference type="GeneTree" id="ENSGT00940000164787"/>
<feature type="domain" description="C2H2-type" evidence="9">
    <location>
        <begin position="717"/>
        <end position="744"/>
    </location>
</feature>
<feature type="domain" description="C2H2-type" evidence="9">
    <location>
        <begin position="689"/>
        <end position="716"/>
    </location>
</feature>
<feature type="region of interest" description="Disordered" evidence="8">
    <location>
        <begin position="738"/>
        <end position="760"/>
    </location>
</feature>
<name>A0A8V0X9L6_CHICK</name>
<evidence type="ECO:0000313" key="10">
    <source>
        <dbReference type="Ensembl" id="ENSGALP00010002207.1"/>
    </source>
</evidence>
<feature type="domain" description="C2H2-type" evidence="9">
    <location>
        <begin position="515"/>
        <end position="542"/>
    </location>
</feature>
<dbReference type="FunFam" id="3.30.160.60:FF:000295">
    <property type="entry name" value="zinc finger protein 19"/>
    <property type="match status" value="1"/>
</dbReference>
<evidence type="ECO:0000256" key="3">
    <source>
        <dbReference type="ARBA" id="ARBA00022737"/>
    </source>
</evidence>
<dbReference type="AlphaFoldDB" id="A0A8V0X9L6"/>
<evidence type="ECO:0000313" key="11">
    <source>
        <dbReference type="Proteomes" id="UP000000539"/>
    </source>
</evidence>
<dbReference type="InterPro" id="IPR013087">
    <property type="entry name" value="Znf_C2H2_type"/>
</dbReference>
<dbReference type="FunFam" id="3.30.160.60:FF:002343">
    <property type="entry name" value="Zinc finger protein 33A"/>
    <property type="match status" value="1"/>
</dbReference>
<evidence type="ECO:0000256" key="2">
    <source>
        <dbReference type="ARBA" id="ARBA00022723"/>
    </source>
</evidence>
<dbReference type="SMART" id="SM00355">
    <property type="entry name" value="ZnF_C2H2"/>
    <property type="match status" value="8"/>
</dbReference>
<organism evidence="10 11">
    <name type="scientific">Gallus gallus</name>
    <name type="common">Chicken</name>
    <dbReference type="NCBI Taxonomy" id="9031"/>
    <lineage>
        <taxon>Eukaryota</taxon>
        <taxon>Metazoa</taxon>
        <taxon>Chordata</taxon>
        <taxon>Craniata</taxon>
        <taxon>Vertebrata</taxon>
        <taxon>Euteleostomi</taxon>
        <taxon>Archelosauria</taxon>
        <taxon>Archosauria</taxon>
        <taxon>Dinosauria</taxon>
        <taxon>Saurischia</taxon>
        <taxon>Theropoda</taxon>
        <taxon>Coelurosauria</taxon>
        <taxon>Aves</taxon>
        <taxon>Neognathae</taxon>
        <taxon>Galloanserae</taxon>
        <taxon>Galliformes</taxon>
        <taxon>Phasianidae</taxon>
        <taxon>Phasianinae</taxon>
        <taxon>Gallus</taxon>
    </lineage>
</organism>
<feature type="domain" description="C2H2-type" evidence="9">
    <location>
        <begin position="443"/>
        <end position="470"/>
    </location>
</feature>
<dbReference type="GO" id="GO:0006357">
    <property type="term" value="P:regulation of transcription by RNA polymerase II"/>
    <property type="evidence" value="ECO:0000318"/>
    <property type="project" value="GO_Central"/>
</dbReference>
<dbReference type="GO" id="GO:0000981">
    <property type="term" value="F:DNA-binding transcription factor activity, RNA polymerase II-specific"/>
    <property type="evidence" value="ECO:0000318"/>
    <property type="project" value="GO_Central"/>
</dbReference>
<reference evidence="10" key="3">
    <citation type="submission" date="2025-09" db="UniProtKB">
        <authorList>
            <consortium name="Ensembl"/>
        </authorList>
    </citation>
    <scope>IDENTIFICATION</scope>
    <source>
        <strain evidence="10">broiler</strain>
    </source>
</reference>
<dbReference type="GO" id="GO:0008270">
    <property type="term" value="F:zinc ion binding"/>
    <property type="evidence" value="ECO:0007669"/>
    <property type="project" value="UniProtKB-KW"/>
</dbReference>
<evidence type="ECO:0000256" key="6">
    <source>
        <dbReference type="ARBA" id="ARBA00023242"/>
    </source>
</evidence>
<keyword evidence="4 7" id="KW-0863">Zinc-finger</keyword>
<dbReference type="Pfam" id="PF00096">
    <property type="entry name" value="zf-C2H2"/>
    <property type="match status" value="2"/>
</dbReference>
<feature type="domain" description="C2H2-type" evidence="9">
    <location>
        <begin position="371"/>
        <end position="398"/>
    </location>
</feature>
<dbReference type="PROSITE" id="PS00028">
    <property type="entry name" value="ZINC_FINGER_C2H2_1"/>
    <property type="match status" value="8"/>
</dbReference>
<evidence type="ECO:0000256" key="1">
    <source>
        <dbReference type="ARBA" id="ARBA00004123"/>
    </source>
</evidence>
<dbReference type="Gene3D" id="3.30.160.60">
    <property type="entry name" value="Classic Zinc Finger"/>
    <property type="match status" value="8"/>
</dbReference>
<comment type="subcellular location">
    <subcellularLocation>
        <location evidence="1">Nucleus</location>
    </subcellularLocation>
</comment>
<dbReference type="GO" id="GO:0000978">
    <property type="term" value="F:RNA polymerase II cis-regulatory region sequence-specific DNA binding"/>
    <property type="evidence" value="ECO:0000318"/>
    <property type="project" value="GO_Central"/>
</dbReference>
<feature type="domain" description="C2H2-type" evidence="9">
    <location>
        <begin position="661"/>
        <end position="688"/>
    </location>
</feature>
<evidence type="ECO:0000256" key="5">
    <source>
        <dbReference type="ARBA" id="ARBA00022833"/>
    </source>
</evidence>
<evidence type="ECO:0000256" key="8">
    <source>
        <dbReference type="SAM" id="MobiDB-lite"/>
    </source>
</evidence>
<keyword evidence="3" id="KW-0677">Repeat</keyword>
<dbReference type="PANTHER" id="PTHR23226">
    <property type="entry name" value="ZINC FINGER AND SCAN DOMAIN-CONTAINING"/>
    <property type="match status" value="1"/>
</dbReference>
<keyword evidence="11" id="KW-1185">Reference proteome</keyword>
<keyword evidence="2" id="KW-0479">Metal-binding</keyword>
<dbReference type="Proteomes" id="UP000000539">
    <property type="component" value="Chromosome 16"/>
</dbReference>
<dbReference type="PANTHER" id="PTHR23226:SF416">
    <property type="entry name" value="FI01424P"/>
    <property type="match status" value="1"/>
</dbReference>
<sequence>MPHRCLQCGDALHLHSALLAAPQEPRSRRWGCNTRQGCKCDPCRAALQPCTGAECSVQAELSLQRSACRAPRGCNAPSLLAMRRCTPPAFGAAAAPQEPCSRHCACNTRQGCKCSPCRADLWPHAGAECSMQAELSLQFSAFTTPRGCNAPSLFAMWRCIPAVFSAAAAPQEPRSHSCSCNTRQGCKCDPCRAALQPCTGAECSMQAELSLQCSARTAPRGCNAPSLLAMRSRIPAAFGAAAAPEEPHNRSWGCNTRQGCKCDPCRAALHHAPELNGGCKQSSACSTAPAEHPEDAMPHSCLQCGDAFQLHSALLQHQKSHAIEGSNASSAANAAHAEHLCNHTPELNGGYKQSSACSVAPAEHPEDAMPHRCLQCGDAFRLHSALLQHQKSHAIEGSNASSAANAAHAEHLCNHTPELNGGYKQSSACSVAPAEHPKDAMPHRCLQCGAAFRLHSALLQHQKSHAIEGSNASSAANAAHAEHLCNHTPELNGGYKQSSACSVAPAEHPEDAMPHRCLQCGDAFRLHSALLQHQKSHAIEGSNASSAANAAHAEQLCNHAPELSAQCRQSSACSAAPAQHPEDAMPHRCLQCGAAFRLHSVLLQHQKSHTIAAGVAIPGRAANATHTEQLCNHAPELNGGCKQSSACSSVPSQHPEDAMPHRCLQCGAAFRLHSALLQHQKSHAGPRPHACTDCGKAFREATTLRRHRRIHTGEKPYGCPYCGKSFRASSTLIIHQRIHTGRSRTPAAAAPRASSPARRS</sequence>
<reference evidence="10" key="1">
    <citation type="submission" date="2020-11" db="EMBL/GenBank/DDBJ databases">
        <title>Gallus gallus (Chicken) genome, bGalGal1, GRCg7b, maternal haplotype autosomes + Z &amp; W.</title>
        <authorList>
            <person name="Warren W."/>
            <person name="Formenti G."/>
            <person name="Fedrigo O."/>
            <person name="Haase B."/>
            <person name="Mountcastle J."/>
            <person name="Balacco J."/>
            <person name="Tracey A."/>
            <person name="Schneider V."/>
            <person name="Okimoto R."/>
            <person name="Cheng H."/>
            <person name="Hawken R."/>
            <person name="Howe K."/>
            <person name="Jarvis E.D."/>
        </authorList>
    </citation>
    <scope>NUCLEOTIDE SEQUENCE [LARGE SCALE GENOMIC DNA]</scope>
    <source>
        <strain evidence="10">Broiler</strain>
    </source>
</reference>
<dbReference type="SUPFAM" id="SSF57667">
    <property type="entry name" value="beta-beta-alpha zinc fingers"/>
    <property type="match status" value="4"/>
</dbReference>
<accession>A0A8V0X9L6</accession>
<feature type="domain" description="C2H2-type" evidence="9">
    <location>
        <begin position="587"/>
        <end position="610"/>
    </location>
</feature>